<dbReference type="Proteomes" id="UP000007800">
    <property type="component" value="Unassembled WGS sequence"/>
</dbReference>
<dbReference type="Pfam" id="PF00026">
    <property type="entry name" value="Asp"/>
    <property type="match status" value="1"/>
</dbReference>
<dbReference type="Gene3D" id="2.40.70.10">
    <property type="entry name" value="Acid Proteases"/>
    <property type="match status" value="2"/>
</dbReference>
<evidence type="ECO:0000313" key="4">
    <source>
        <dbReference type="Proteomes" id="UP000007800"/>
    </source>
</evidence>
<accession>C5KL09</accession>
<dbReference type="EMBL" id="GG673906">
    <property type="protein sequence ID" value="EER14817.1"/>
    <property type="molecule type" value="Genomic_DNA"/>
</dbReference>
<feature type="domain" description="Peptidase A1" evidence="2">
    <location>
        <begin position="13"/>
        <end position="343"/>
    </location>
</feature>
<dbReference type="AlphaFoldDB" id="C5KL09"/>
<evidence type="ECO:0000259" key="2">
    <source>
        <dbReference type="PROSITE" id="PS51767"/>
    </source>
</evidence>
<keyword evidence="1" id="KW-0732">Signal</keyword>
<keyword evidence="4" id="KW-1185">Reference proteome</keyword>
<dbReference type="OMA" id="HLEPKHY"/>
<evidence type="ECO:0000256" key="1">
    <source>
        <dbReference type="SAM" id="SignalP"/>
    </source>
</evidence>
<dbReference type="RefSeq" id="XP_002783021.1">
    <property type="nucleotide sequence ID" value="XM_002782975.1"/>
</dbReference>
<reference evidence="3 4" key="1">
    <citation type="submission" date="2008-07" db="EMBL/GenBank/DDBJ databases">
        <authorList>
            <person name="El-Sayed N."/>
            <person name="Caler E."/>
            <person name="Inman J."/>
            <person name="Amedeo P."/>
            <person name="Hass B."/>
            <person name="Wortman J."/>
        </authorList>
    </citation>
    <scope>NUCLEOTIDE SEQUENCE [LARGE SCALE GENOMIC DNA]</scope>
    <source>
        <strain evidence="4">ATCC 50983 / TXsc</strain>
    </source>
</reference>
<dbReference type="PROSITE" id="PS51767">
    <property type="entry name" value="PEPTIDASE_A1"/>
    <property type="match status" value="1"/>
</dbReference>
<dbReference type="SUPFAM" id="SSF50630">
    <property type="entry name" value="Acid proteases"/>
    <property type="match status" value="1"/>
</dbReference>
<proteinExistence type="predicted"/>
<gene>
    <name evidence="3" type="ORF">Pmar_PMAR009412</name>
</gene>
<dbReference type="GeneID" id="9061618"/>
<organism evidence="4">
    <name type="scientific">Perkinsus marinus (strain ATCC 50983 / TXsc)</name>
    <dbReference type="NCBI Taxonomy" id="423536"/>
    <lineage>
        <taxon>Eukaryota</taxon>
        <taxon>Sar</taxon>
        <taxon>Alveolata</taxon>
        <taxon>Perkinsozoa</taxon>
        <taxon>Perkinsea</taxon>
        <taxon>Perkinsida</taxon>
        <taxon>Perkinsidae</taxon>
        <taxon>Perkinsus</taxon>
    </lineage>
</organism>
<sequence>MHIISPTAVVVGALITLVTGDPQGFEVLKLRVSEGAVPLTLDGQTLLLEASSGTNRKQWEVHFDDGTYHYVEHNVTLEIGKSKLSNFTFGLVIHFPTPYVRAPMATLGLSFGRPRIPETFLDQLKRRGVITTLSYSVHMSEGGPGISGNLILGGPSKTLSSSSFVAFSRNVLVEGVKIAVPVRTCKVVDFRGKKLTNSRKSKWAEPGILDTGNTAMLIEEDKFKDIIDVTWNRMEKSKAHSPIGEKKLLLCKSVPLDGKAVYPRIRREALPYLPILAFQIGEVPHLIDIHLEPKHYVNSCEGTCCNLDISTVNEFFHPLVLGHPLFRAYDVEFDLTNKRVYFSQGWRNSTSSLPPGELFNTKEVLRKLQTENDFLRESRI</sequence>
<dbReference type="InterPro" id="IPR033121">
    <property type="entry name" value="PEPTIDASE_A1"/>
</dbReference>
<dbReference type="InterPro" id="IPR021109">
    <property type="entry name" value="Peptidase_aspartic_dom_sf"/>
</dbReference>
<protein>
    <recommendedName>
        <fullName evidence="2">Peptidase A1 domain-containing protein</fullName>
    </recommendedName>
</protein>
<dbReference type="InParanoid" id="C5KL09"/>
<feature type="signal peptide" evidence="1">
    <location>
        <begin position="1"/>
        <end position="20"/>
    </location>
</feature>
<evidence type="ECO:0000313" key="3">
    <source>
        <dbReference type="EMBL" id="EER14817.1"/>
    </source>
</evidence>
<feature type="chain" id="PRO_5002952749" description="Peptidase A1 domain-containing protein" evidence="1">
    <location>
        <begin position="21"/>
        <end position="380"/>
    </location>
</feature>
<name>C5KL09_PERM5</name>